<proteinExistence type="predicted"/>
<dbReference type="GO" id="GO:0000400">
    <property type="term" value="F:four-way junction DNA binding"/>
    <property type="evidence" value="ECO:0007669"/>
    <property type="project" value="TreeGrafter"/>
</dbReference>
<sequence length="329" mass="34542">MINHHDDDDSSSLFVPCAPASAASCGIIPTHARTIDTVLRGGVRTRMLTEIVGESGSAKSHLCCQLALSAQLAFPSGASVVYVHTEGPPPVRRLRALATSQRFIELFGSAERASEALDRVYMVNALGDGDSMLDALGSLSAALRYPVDAEAPVRMIIVDSIAAPFRDEHAGTVGAGGASSSSSWAYTMRRAGTLHKATMLLKEYAARHDLACVVTNHVVDSMRASDVNGAHGDETRVLRALGETMTSGRRVLPALGLAWGHCVNARCFVTRRAKRRAATTVGGGGDDGVGGVGDDASSVERTFRVVYAPHCAPAAVGFVIRDDGAWGAE</sequence>
<dbReference type="PANTHER" id="PTHR46487">
    <property type="entry name" value="DNA REPAIR PROTEIN XRCC3"/>
    <property type="match status" value="1"/>
</dbReference>
<dbReference type="InterPro" id="IPR027417">
    <property type="entry name" value="P-loop_NTPase"/>
</dbReference>
<accession>A0A6U0EL15</accession>
<dbReference type="EMBL" id="HBEW01006745">
    <property type="protein sequence ID" value="CAD8585956.1"/>
    <property type="molecule type" value="Transcribed_RNA"/>
</dbReference>
<organism evidence="2">
    <name type="scientific">Ostreococcus mediterraneus</name>
    <dbReference type="NCBI Taxonomy" id="1486918"/>
    <lineage>
        <taxon>Eukaryota</taxon>
        <taxon>Viridiplantae</taxon>
        <taxon>Chlorophyta</taxon>
        <taxon>Mamiellophyceae</taxon>
        <taxon>Mamiellales</taxon>
        <taxon>Bathycoccaceae</taxon>
        <taxon>Ostreococcus</taxon>
    </lineage>
</organism>
<dbReference type="GO" id="GO:0005657">
    <property type="term" value="C:replication fork"/>
    <property type="evidence" value="ECO:0007669"/>
    <property type="project" value="TreeGrafter"/>
</dbReference>
<dbReference type="GO" id="GO:0071140">
    <property type="term" value="P:resolution of mitotic recombination intermediates"/>
    <property type="evidence" value="ECO:0007669"/>
    <property type="project" value="TreeGrafter"/>
</dbReference>
<protein>
    <recommendedName>
        <fullName evidence="1">RecA family profile 1 domain-containing protein</fullName>
    </recommendedName>
</protein>
<dbReference type="GO" id="GO:0005524">
    <property type="term" value="F:ATP binding"/>
    <property type="evidence" value="ECO:0007669"/>
    <property type="project" value="InterPro"/>
</dbReference>
<dbReference type="Gene3D" id="3.40.50.300">
    <property type="entry name" value="P-loop containing nucleotide triphosphate hydrolases"/>
    <property type="match status" value="1"/>
</dbReference>
<dbReference type="GO" id="GO:0045003">
    <property type="term" value="P:double-strand break repair via synthesis-dependent strand annealing"/>
    <property type="evidence" value="ECO:0007669"/>
    <property type="project" value="TreeGrafter"/>
</dbReference>
<dbReference type="GO" id="GO:0033065">
    <property type="term" value="C:Rad51C-XRCC3 complex"/>
    <property type="evidence" value="ECO:0007669"/>
    <property type="project" value="TreeGrafter"/>
</dbReference>
<feature type="domain" description="RecA family profile 1" evidence="1">
    <location>
        <begin position="24"/>
        <end position="218"/>
    </location>
</feature>
<name>A0A6U0EL15_9CHLO</name>
<dbReference type="GO" id="GO:0140664">
    <property type="term" value="F:ATP-dependent DNA damage sensor activity"/>
    <property type="evidence" value="ECO:0007669"/>
    <property type="project" value="InterPro"/>
</dbReference>
<dbReference type="GO" id="GO:0090656">
    <property type="term" value="P:t-circle formation"/>
    <property type="evidence" value="ECO:0007669"/>
    <property type="project" value="TreeGrafter"/>
</dbReference>
<dbReference type="GO" id="GO:0000722">
    <property type="term" value="P:telomere maintenance via recombination"/>
    <property type="evidence" value="ECO:0007669"/>
    <property type="project" value="TreeGrafter"/>
</dbReference>
<dbReference type="InterPro" id="IPR020588">
    <property type="entry name" value="RecA_ATP-bd"/>
</dbReference>
<dbReference type="InterPro" id="IPR013632">
    <property type="entry name" value="Rad51_C"/>
</dbReference>
<gene>
    <name evidence="2" type="ORF">OMED0929_LOCUS5701</name>
</gene>
<dbReference type="PANTHER" id="PTHR46487:SF1">
    <property type="entry name" value="DNA REPAIR PROTEIN XRCC3"/>
    <property type="match status" value="1"/>
</dbReference>
<dbReference type="SUPFAM" id="SSF52540">
    <property type="entry name" value="P-loop containing nucleoside triphosphate hydrolases"/>
    <property type="match status" value="1"/>
</dbReference>
<dbReference type="AlphaFoldDB" id="A0A6U0EL15"/>
<dbReference type="Pfam" id="PF08423">
    <property type="entry name" value="Rad51"/>
    <property type="match status" value="1"/>
</dbReference>
<evidence type="ECO:0000259" key="1">
    <source>
        <dbReference type="PROSITE" id="PS50162"/>
    </source>
</evidence>
<reference evidence="2" key="1">
    <citation type="submission" date="2021-01" db="EMBL/GenBank/DDBJ databases">
        <authorList>
            <person name="Corre E."/>
            <person name="Pelletier E."/>
            <person name="Niang G."/>
            <person name="Scheremetjew M."/>
            <person name="Finn R."/>
            <person name="Kale V."/>
            <person name="Holt S."/>
            <person name="Cochrane G."/>
            <person name="Meng A."/>
            <person name="Brown T."/>
            <person name="Cohen L."/>
        </authorList>
    </citation>
    <scope>NUCLEOTIDE SEQUENCE</scope>
    <source>
        <strain evidence="2">Clade-D-RCC2572</strain>
    </source>
</reference>
<evidence type="ECO:0000313" key="2">
    <source>
        <dbReference type="EMBL" id="CAD8585956.1"/>
    </source>
</evidence>
<dbReference type="PROSITE" id="PS50162">
    <property type="entry name" value="RECA_2"/>
    <property type="match status" value="1"/>
</dbReference>